<evidence type="ECO:0000313" key="3">
    <source>
        <dbReference type="Proteomes" id="UP000295536"/>
    </source>
</evidence>
<reference evidence="2 4" key="2">
    <citation type="submission" date="2019-07" db="EMBL/GenBank/DDBJ databases">
        <title>Tepidimonas ignava SPS-1037 draft genome.</title>
        <authorList>
            <person name="Da Costa M.S."/>
            <person name="Froufe H.J.C."/>
            <person name="Egas C."/>
            <person name="Albuquerque L."/>
        </authorList>
    </citation>
    <scope>NUCLEOTIDE SEQUENCE [LARGE SCALE GENOMIC DNA]</scope>
    <source>
        <strain evidence="2 4">SPS-1037</strain>
    </source>
</reference>
<dbReference type="EMBL" id="SMAH01000001">
    <property type="protein sequence ID" value="TCS99753.1"/>
    <property type="molecule type" value="Genomic_DNA"/>
</dbReference>
<dbReference type="Proteomes" id="UP000315577">
    <property type="component" value="Unassembled WGS sequence"/>
</dbReference>
<gene>
    <name evidence="1" type="ORF">EDC36_10118</name>
    <name evidence="2" type="ORF">Tigna_00512</name>
</gene>
<evidence type="ECO:0000313" key="4">
    <source>
        <dbReference type="Proteomes" id="UP000315577"/>
    </source>
</evidence>
<proteinExistence type="predicted"/>
<sequence length="63" mass="6907">MFYGIVVALFYEDRGQHHRPHIHVRYQGAKAAVAIDTGEVLAGDFPCASSNSCRLGLNCTVRS</sequence>
<dbReference type="AlphaFoldDB" id="A0A4R3LHU7"/>
<organism evidence="1 3">
    <name type="scientific">Tepidimonas ignava</name>
    <dbReference type="NCBI Taxonomy" id="114249"/>
    <lineage>
        <taxon>Bacteria</taxon>
        <taxon>Pseudomonadati</taxon>
        <taxon>Pseudomonadota</taxon>
        <taxon>Betaproteobacteria</taxon>
        <taxon>Burkholderiales</taxon>
        <taxon>Tepidimonas</taxon>
    </lineage>
</organism>
<accession>A0A4R3LHU7</accession>
<name>A0A4R3LHU7_9BURK</name>
<dbReference type="Pfam" id="PF13711">
    <property type="entry name" value="DUF4160"/>
    <property type="match status" value="1"/>
</dbReference>
<comment type="caution">
    <text evidence="1">The sequence shown here is derived from an EMBL/GenBank/DDBJ whole genome shotgun (WGS) entry which is preliminary data.</text>
</comment>
<evidence type="ECO:0000313" key="2">
    <source>
        <dbReference type="EMBL" id="TSE23138.1"/>
    </source>
</evidence>
<reference evidence="1 3" key="1">
    <citation type="submission" date="2019-03" db="EMBL/GenBank/DDBJ databases">
        <title>Genomic Encyclopedia of Type Strains, Phase IV (KMG-IV): sequencing the most valuable type-strain genomes for metagenomic binning, comparative biology and taxonomic classification.</title>
        <authorList>
            <person name="Goeker M."/>
        </authorList>
    </citation>
    <scope>NUCLEOTIDE SEQUENCE [LARGE SCALE GENOMIC DNA]</scope>
    <source>
        <strain evidence="1 3">DSM 12034</strain>
    </source>
</reference>
<dbReference type="InterPro" id="IPR025427">
    <property type="entry name" value="DUF4160"/>
</dbReference>
<protein>
    <submittedName>
        <fullName evidence="1">Uncharacterized protein DUF4160</fullName>
    </submittedName>
</protein>
<evidence type="ECO:0000313" key="1">
    <source>
        <dbReference type="EMBL" id="TCS99753.1"/>
    </source>
</evidence>
<dbReference type="EMBL" id="VJNC01000003">
    <property type="protein sequence ID" value="TSE23138.1"/>
    <property type="molecule type" value="Genomic_DNA"/>
</dbReference>
<dbReference type="Proteomes" id="UP000295536">
    <property type="component" value="Unassembled WGS sequence"/>
</dbReference>
<keyword evidence="4" id="KW-1185">Reference proteome</keyword>